<keyword evidence="5 6" id="KW-0472">Membrane</keyword>
<sequence length="433" mass="46447">MKPRLPLVRILEMNLGFFGVQFSFGLQQANMGPIYAYLGASEAAMPLLWLAGPMTGLLVQPLVGALSDRTVSPLGKRAPWFLLGAAICSACLFAMPYSSALWMAAGLLWLLDAGNNITMEPYRAYVADRLDAEQQALGFLTQSAFTGLAQTLAYLTPSLLSAMLDRALLDANGVPTAVRLAFALGALISLTSVLYSIWRVPELPVPAPPDDMKATWRPLLAEITDALREMPPALRQLALAMLFQWYAMFAYWQYVPFALARSLHGTSDAHSPAFRAAVMTAQQLGALYNFVAFAAALAMAPAVGRYGARGVQTICLAAAGLAMLALPSITSPVWLIAPMLGIGLGWAGMMGNNYVLLAAAIPARRTGVYMGLCNILIVLPMLLETVTLPLLYEPVLRGDPRKVLVLAGLLLLAGALAMRFVGTKPDPAERHQA</sequence>
<evidence type="ECO:0000256" key="4">
    <source>
        <dbReference type="ARBA" id="ARBA00022989"/>
    </source>
</evidence>
<feature type="transmembrane region" description="Helical" evidence="6">
    <location>
        <begin position="310"/>
        <end position="329"/>
    </location>
</feature>
<keyword evidence="3 6" id="KW-0812">Transmembrane</keyword>
<evidence type="ECO:0000256" key="6">
    <source>
        <dbReference type="SAM" id="Phobius"/>
    </source>
</evidence>
<comment type="caution">
    <text evidence="7">The sequence shown here is derived from an EMBL/GenBank/DDBJ whole genome shotgun (WGS) entry which is preliminary data.</text>
</comment>
<feature type="transmembrane region" description="Helical" evidence="6">
    <location>
        <begin position="176"/>
        <end position="198"/>
    </location>
</feature>
<dbReference type="InterPro" id="IPR011701">
    <property type="entry name" value="MFS"/>
</dbReference>
<feature type="transmembrane region" description="Helical" evidence="6">
    <location>
        <begin position="403"/>
        <end position="422"/>
    </location>
</feature>
<keyword evidence="8" id="KW-1185">Reference proteome</keyword>
<feature type="transmembrane region" description="Helical" evidence="6">
    <location>
        <begin position="368"/>
        <end position="391"/>
    </location>
</feature>
<protein>
    <submittedName>
        <fullName evidence="7">MFS transporter</fullName>
    </submittedName>
</protein>
<feature type="transmembrane region" description="Helical" evidence="6">
    <location>
        <begin position="237"/>
        <end position="254"/>
    </location>
</feature>
<comment type="subcellular location">
    <subcellularLocation>
        <location evidence="1">Membrane</location>
        <topology evidence="1">Multi-pass membrane protein</topology>
    </subcellularLocation>
</comment>
<feature type="transmembrane region" description="Helical" evidence="6">
    <location>
        <begin position="335"/>
        <end position="356"/>
    </location>
</feature>
<dbReference type="Pfam" id="PF07690">
    <property type="entry name" value="MFS_1"/>
    <property type="match status" value="1"/>
</dbReference>
<gene>
    <name evidence="7" type="ORF">ACFFF8_05045</name>
</gene>
<dbReference type="RefSeq" id="WP_267223299.1">
    <property type="nucleotide sequence ID" value="NZ_JAPCWC010000021.1"/>
</dbReference>
<dbReference type="Gene3D" id="1.20.1250.20">
    <property type="entry name" value="MFS general substrate transporter like domains"/>
    <property type="match status" value="1"/>
</dbReference>
<keyword evidence="2" id="KW-0813">Transport</keyword>
<proteinExistence type="predicted"/>
<keyword evidence="4 6" id="KW-1133">Transmembrane helix</keyword>
<dbReference type="PANTHER" id="PTHR19432:SF35">
    <property type="entry name" value="SOLUTE CARRIER FAMILY 45 MEMBER 3 ISOFORM X1"/>
    <property type="match status" value="1"/>
</dbReference>
<dbReference type="Proteomes" id="UP001589858">
    <property type="component" value="Unassembled WGS sequence"/>
</dbReference>
<evidence type="ECO:0000313" key="7">
    <source>
        <dbReference type="EMBL" id="MFC0683952.1"/>
    </source>
</evidence>
<feature type="transmembrane region" description="Helical" evidence="6">
    <location>
        <begin position="47"/>
        <end position="66"/>
    </location>
</feature>
<feature type="transmembrane region" description="Helical" evidence="6">
    <location>
        <begin position="274"/>
        <end position="298"/>
    </location>
</feature>
<reference evidence="7 8" key="1">
    <citation type="submission" date="2024-09" db="EMBL/GenBank/DDBJ databases">
        <authorList>
            <person name="Sun Q."/>
            <person name="Mori K."/>
        </authorList>
    </citation>
    <scope>NUCLEOTIDE SEQUENCE [LARGE SCALE GENOMIC DNA]</scope>
    <source>
        <strain evidence="7 8">CICC 11035S</strain>
    </source>
</reference>
<evidence type="ECO:0000256" key="2">
    <source>
        <dbReference type="ARBA" id="ARBA00022448"/>
    </source>
</evidence>
<dbReference type="PANTHER" id="PTHR19432">
    <property type="entry name" value="SUGAR TRANSPORTER"/>
    <property type="match status" value="1"/>
</dbReference>
<organism evidence="7 8">
    <name type="scientific">Novosphingobium clariflavum</name>
    <dbReference type="NCBI Taxonomy" id="2029884"/>
    <lineage>
        <taxon>Bacteria</taxon>
        <taxon>Pseudomonadati</taxon>
        <taxon>Pseudomonadota</taxon>
        <taxon>Alphaproteobacteria</taxon>
        <taxon>Sphingomonadales</taxon>
        <taxon>Sphingomonadaceae</taxon>
        <taxon>Novosphingobium</taxon>
    </lineage>
</organism>
<evidence type="ECO:0000256" key="1">
    <source>
        <dbReference type="ARBA" id="ARBA00004141"/>
    </source>
</evidence>
<accession>A0ABV6S5F2</accession>
<name>A0ABV6S5F2_9SPHN</name>
<evidence type="ECO:0000256" key="3">
    <source>
        <dbReference type="ARBA" id="ARBA00022692"/>
    </source>
</evidence>
<dbReference type="SUPFAM" id="SSF103473">
    <property type="entry name" value="MFS general substrate transporter"/>
    <property type="match status" value="1"/>
</dbReference>
<feature type="transmembrane region" description="Helical" evidence="6">
    <location>
        <begin position="78"/>
        <end position="95"/>
    </location>
</feature>
<dbReference type="InterPro" id="IPR036259">
    <property type="entry name" value="MFS_trans_sf"/>
</dbReference>
<evidence type="ECO:0000313" key="8">
    <source>
        <dbReference type="Proteomes" id="UP001589858"/>
    </source>
</evidence>
<evidence type="ECO:0000256" key="5">
    <source>
        <dbReference type="ARBA" id="ARBA00023136"/>
    </source>
</evidence>
<dbReference type="EMBL" id="JBHLTM010000019">
    <property type="protein sequence ID" value="MFC0683952.1"/>
    <property type="molecule type" value="Genomic_DNA"/>
</dbReference>